<feature type="transmembrane region" description="Helical" evidence="1">
    <location>
        <begin position="36"/>
        <end position="57"/>
    </location>
</feature>
<dbReference type="InterPro" id="IPR036927">
    <property type="entry name" value="Cyt_c_oxase-like_su1_sf"/>
</dbReference>
<reference evidence="2 3" key="1">
    <citation type="submission" date="2023-07" db="EMBL/GenBank/DDBJ databases">
        <title>Novel species in genus Planococcus.</title>
        <authorList>
            <person name="Ning S."/>
        </authorList>
    </citation>
    <scope>NUCLEOTIDE SEQUENCE [LARGE SCALE GENOMIC DNA]</scope>
    <source>
        <strain evidence="2 3">N017</strain>
    </source>
</reference>
<keyword evidence="1" id="KW-1133">Transmembrane helix</keyword>
<evidence type="ECO:0000256" key="1">
    <source>
        <dbReference type="SAM" id="Phobius"/>
    </source>
</evidence>
<evidence type="ECO:0000313" key="3">
    <source>
        <dbReference type="Proteomes" id="UP001172142"/>
    </source>
</evidence>
<dbReference type="SUPFAM" id="SSF81442">
    <property type="entry name" value="Cytochrome c oxidase subunit I-like"/>
    <property type="match status" value="1"/>
</dbReference>
<comment type="caution">
    <text evidence="2">The sequence shown here is derived from an EMBL/GenBank/DDBJ whole genome shotgun (WGS) entry which is preliminary data.</text>
</comment>
<organism evidence="2 3">
    <name type="scientific">Planococcus shenhongbingii</name>
    <dbReference type="NCBI Taxonomy" id="3058398"/>
    <lineage>
        <taxon>Bacteria</taxon>
        <taxon>Bacillati</taxon>
        <taxon>Bacillota</taxon>
        <taxon>Bacilli</taxon>
        <taxon>Bacillales</taxon>
        <taxon>Caryophanaceae</taxon>
        <taxon>Planococcus</taxon>
    </lineage>
</organism>
<protein>
    <submittedName>
        <fullName evidence="2">Cytochrome-c oxidase</fullName>
    </submittedName>
</protein>
<name>A0ABT8NBX1_9BACL</name>
<dbReference type="EMBL" id="JAUJWU010000001">
    <property type="protein sequence ID" value="MDN7245382.1"/>
    <property type="molecule type" value="Genomic_DNA"/>
</dbReference>
<evidence type="ECO:0000313" key="2">
    <source>
        <dbReference type="EMBL" id="MDN7245382.1"/>
    </source>
</evidence>
<keyword evidence="1" id="KW-0812">Transmembrane</keyword>
<feature type="transmembrane region" description="Helical" evidence="1">
    <location>
        <begin position="69"/>
        <end position="88"/>
    </location>
</feature>
<feature type="transmembrane region" description="Helical" evidence="1">
    <location>
        <begin position="126"/>
        <end position="149"/>
    </location>
</feature>
<sequence>MLSQKIVNRGVTPRTTLIFVEATINTKGVWSKMGTAFIKVAAVYLLVGTSLGIYMGIVEKFEFTPVHAHINLVGWATMGIFGLIYSAFPRAGNSGLGKIHFWLHNIGALLLLVGMTLFATGEAGTAFPIAVTGALTVIAATLVFIVNLFRNVKAHEAFRRNE</sequence>
<proteinExistence type="predicted"/>
<keyword evidence="3" id="KW-1185">Reference proteome</keyword>
<dbReference type="Proteomes" id="UP001172142">
    <property type="component" value="Unassembled WGS sequence"/>
</dbReference>
<dbReference type="RefSeq" id="WP_301855908.1">
    <property type="nucleotide sequence ID" value="NZ_JAUJWU010000001.1"/>
</dbReference>
<dbReference type="Gene3D" id="1.20.210.10">
    <property type="entry name" value="Cytochrome c oxidase-like, subunit I domain"/>
    <property type="match status" value="1"/>
</dbReference>
<keyword evidence="1" id="KW-0472">Membrane</keyword>
<accession>A0ABT8NBX1</accession>
<feature type="transmembrane region" description="Helical" evidence="1">
    <location>
        <begin position="100"/>
        <end position="120"/>
    </location>
</feature>
<gene>
    <name evidence="2" type="ORF">QWY13_07705</name>
</gene>